<keyword evidence="2" id="KW-0378">Hydrolase</keyword>
<dbReference type="PANTHER" id="PTHR34407:SF1">
    <property type="entry name" value="SGNH HYDROLASE-TYPE ESTERASE DOMAIN-CONTAINING PROTEIN"/>
    <property type="match status" value="1"/>
</dbReference>
<dbReference type="Pfam" id="PF13472">
    <property type="entry name" value="Lipase_GDSL_2"/>
    <property type="match status" value="1"/>
</dbReference>
<accession>A0ABR7IBL8</accession>
<sequence>MQFEIDNKKAIANRGNLFRLKQVMRRAEAGEPVKVGFIGGSITMGCLATEPELCYAYRVYEWWQEKFPKTEVSYINAGIGATTSQFAAARVEKDLLDQKPDVVFVEFSVNDDANEFFMETYESLIRKIYTFDQNTAIIIINCVRYDDGGSAEVWHAKVARYYELPQISMQRSIYPEVAAGRISAEEITADYLHPNDIGHKLVAGVIESFLEEVYTEREQKEAEAEEKAPLTEASYQHAVRYRNDNCDPVITGGWKKDMEKQNAITEVFRYGWTAKEPGSSITFEISGSEIAIQYKKCVKHPAVVAEAVIDGDESQVIKLDANFEETWGDCLFLQTVLRHGKDGKHEVKIRIPVDCGPVAEPFYLASVICSSKQGRA</sequence>
<proteinExistence type="predicted"/>
<dbReference type="RefSeq" id="WP_022516287.1">
    <property type="nucleotide sequence ID" value="NZ_JACOQH010000007.1"/>
</dbReference>
<dbReference type="CDD" id="cd00229">
    <property type="entry name" value="SGNH_hydrolase"/>
    <property type="match status" value="1"/>
</dbReference>
<protein>
    <submittedName>
        <fullName evidence="2">SGNH/GDSL hydrolase family protein</fullName>
    </submittedName>
</protein>
<dbReference type="EMBL" id="JACOQH010000007">
    <property type="protein sequence ID" value="MBC5754343.1"/>
    <property type="molecule type" value="Genomic_DNA"/>
</dbReference>
<evidence type="ECO:0000259" key="1">
    <source>
        <dbReference type="Pfam" id="PF13472"/>
    </source>
</evidence>
<dbReference type="SUPFAM" id="SSF52266">
    <property type="entry name" value="SGNH hydrolase"/>
    <property type="match status" value="1"/>
</dbReference>
<dbReference type="InterPro" id="IPR013830">
    <property type="entry name" value="SGNH_hydro"/>
</dbReference>
<evidence type="ECO:0000313" key="2">
    <source>
        <dbReference type="EMBL" id="MBC5754343.1"/>
    </source>
</evidence>
<dbReference type="Proteomes" id="UP000621540">
    <property type="component" value="Unassembled WGS sequence"/>
</dbReference>
<dbReference type="Gene3D" id="3.40.50.1110">
    <property type="entry name" value="SGNH hydrolase"/>
    <property type="match status" value="1"/>
</dbReference>
<feature type="domain" description="SGNH hydrolase-type esterase" evidence="1">
    <location>
        <begin position="37"/>
        <end position="201"/>
    </location>
</feature>
<organism evidence="2 3">
    <name type="scientific">Roseburia yibonii</name>
    <dbReference type="NCBI Taxonomy" id="2763063"/>
    <lineage>
        <taxon>Bacteria</taxon>
        <taxon>Bacillati</taxon>
        <taxon>Bacillota</taxon>
        <taxon>Clostridia</taxon>
        <taxon>Lachnospirales</taxon>
        <taxon>Lachnospiraceae</taxon>
        <taxon>Roseburia</taxon>
    </lineage>
</organism>
<name>A0ABR7IBL8_9FIRM</name>
<reference evidence="2 3" key="1">
    <citation type="submission" date="2020-08" db="EMBL/GenBank/DDBJ databases">
        <title>Genome public.</title>
        <authorList>
            <person name="Liu C."/>
            <person name="Sun Q."/>
        </authorList>
    </citation>
    <scope>NUCLEOTIDE SEQUENCE [LARGE SCALE GENOMIC DNA]</scope>
    <source>
        <strain evidence="2 3">BX0805</strain>
    </source>
</reference>
<keyword evidence="3" id="KW-1185">Reference proteome</keyword>
<dbReference type="InterPro" id="IPR036514">
    <property type="entry name" value="SGNH_hydro_sf"/>
</dbReference>
<dbReference type="GO" id="GO:0016787">
    <property type="term" value="F:hydrolase activity"/>
    <property type="evidence" value="ECO:0007669"/>
    <property type="project" value="UniProtKB-KW"/>
</dbReference>
<evidence type="ECO:0000313" key="3">
    <source>
        <dbReference type="Proteomes" id="UP000621540"/>
    </source>
</evidence>
<comment type="caution">
    <text evidence="2">The sequence shown here is derived from an EMBL/GenBank/DDBJ whole genome shotgun (WGS) entry which is preliminary data.</text>
</comment>
<dbReference type="PANTHER" id="PTHR34407">
    <property type="entry name" value="EXPRESSED PROTEIN"/>
    <property type="match status" value="1"/>
</dbReference>
<gene>
    <name evidence="2" type="ORF">H8Z76_10040</name>
</gene>